<reference evidence="3" key="2">
    <citation type="submission" date="2015-01" db="EMBL/GenBank/DDBJ databases">
        <title>Evolutionary Origins and Diversification of the Mycorrhizal Mutualists.</title>
        <authorList>
            <consortium name="DOE Joint Genome Institute"/>
            <consortium name="Mycorrhizal Genomics Consortium"/>
            <person name="Kohler A."/>
            <person name="Kuo A."/>
            <person name="Nagy L.G."/>
            <person name="Floudas D."/>
            <person name="Copeland A."/>
            <person name="Barry K.W."/>
            <person name="Cichocki N."/>
            <person name="Veneault-Fourrey C."/>
            <person name="LaButti K."/>
            <person name="Lindquist E.A."/>
            <person name="Lipzen A."/>
            <person name="Lundell T."/>
            <person name="Morin E."/>
            <person name="Murat C."/>
            <person name="Riley R."/>
            <person name="Ohm R."/>
            <person name="Sun H."/>
            <person name="Tunlid A."/>
            <person name="Henrissat B."/>
            <person name="Grigoriev I.V."/>
            <person name="Hibbett D.S."/>
            <person name="Martin F."/>
        </authorList>
    </citation>
    <scope>NUCLEOTIDE SEQUENCE [LARGE SCALE GENOMIC DNA]</scope>
    <source>
        <strain evidence="3">F 1598</strain>
    </source>
</reference>
<feature type="compositionally biased region" description="Polar residues" evidence="1">
    <location>
        <begin position="1"/>
        <end position="18"/>
    </location>
</feature>
<dbReference type="OrthoDB" id="2660897at2759"/>
<gene>
    <name evidence="2" type="ORF">PILCRDRAFT_820255</name>
</gene>
<dbReference type="EMBL" id="KN832994">
    <property type="protein sequence ID" value="KIM82417.1"/>
    <property type="molecule type" value="Genomic_DNA"/>
</dbReference>
<name>A0A0C3BYF4_PILCF</name>
<feature type="region of interest" description="Disordered" evidence="1">
    <location>
        <begin position="1"/>
        <end position="31"/>
    </location>
</feature>
<evidence type="ECO:0000313" key="3">
    <source>
        <dbReference type="Proteomes" id="UP000054166"/>
    </source>
</evidence>
<evidence type="ECO:0000256" key="1">
    <source>
        <dbReference type="SAM" id="MobiDB-lite"/>
    </source>
</evidence>
<protein>
    <submittedName>
        <fullName evidence="2">Uncharacterized protein</fullName>
    </submittedName>
</protein>
<dbReference type="HOGENOM" id="CLU_903486_0_0_1"/>
<reference evidence="2 3" key="1">
    <citation type="submission" date="2014-04" db="EMBL/GenBank/DDBJ databases">
        <authorList>
            <consortium name="DOE Joint Genome Institute"/>
            <person name="Kuo A."/>
            <person name="Tarkka M."/>
            <person name="Buscot F."/>
            <person name="Kohler A."/>
            <person name="Nagy L.G."/>
            <person name="Floudas D."/>
            <person name="Copeland A."/>
            <person name="Barry K.W."/>
            <person name="Cichocki N."/>
            <person name="Veneault-Fourrey C."/>
            <person name="LaButti K."/>
            <person name="Lindquist E.A."/>
            <person name="Lipzen A."/>
            <person name="Lundell T."/>
            <person name="Morin E."/>
            <person name="Murat C."/>
            <person name="Sun H."/>
            <person name="Tunlid A."/>
            <person name="Henrissat B."/>
            <person name="Grigoriev I.V."/>
            <person name="Hibbett D.S."/>
            <person name="Martin F."/>
            <person name="Nordberg H.P."/>
            <person name="Cantor M.N."/>
            <person name="Hua S.X."/>
        </authorList>
    </citation>
    <scope>NUCLEOTIDE SEQUENCE [LARGE SCALE GENOMIC DNA]</scope>
    <source>
        <strain evidence="2 3">F 1598</strain>
    </source>
</reference>
<organism evidence="2 3">
    <name type="scientific">Piloderma croceum (strain F 1598)</name>
    <dbReference type="NCBI Taxonomy" id="765440"/>
    <lineage>
        <taxon>Eukaryota</taxon>
        <taxon>Fungi</taxon>
        <taxon>Dikarya</taxon>
        <taxon>Basidiomycota</taxon>
        <taxon>Agaricomycotina</taxon>
        <taxon>Agaricomycetes</taxon>
        <taxon>Agaricomycetidae</taxon>
        <taxon>Atheliales</taxon>
        <taxon>Atheliaceae</taxon>
        <taxon>Piloderma</taxon>
    </lineage>
</organism>
<dbReference type="AlphaFoldDB" id="A0A0C3BYF4"/>
<keyword evidence="3" id="KW-1185">Reference proteome</keyword>
<dbReference type="InParanoid" id="A0A0C3BYF4"/>
<proteinExistence type="predicted"/>
<accession>A0A0C3BYF4</accession>
<evidence type="ECO:0000313" key="2">
    <source>
        <dbReference type="EMBL" id="KIM82417.1"/>
    </source>
</evidence>
<sequence length="308" mass="34678">MTTNPQGQRSWSTFQSHSVAGRPCPPRSVEQTACKPDSDIWLMRTPSECSSSSYRRSLVDSVDLRSAYGKDTDSYRSHPLIADGDLGFEDTTLSSTRDVCDYLIHFSLTSSIFSDIHHDDFAEFDDSDSETDVDSDSDSEAQYITIPPGSPWWKAPPSSNSVSFDTLVDIDDFDEDDALPSSQSLSEVLEQQQLLVGVFHDELRRIIPGDHQYEDDWLNEVDAKLLLAPVESFEDTCRRSMKPVSRPLSTDFGSKPLPDVPVDFDAENDNDGASTEGWEWEYPPHIHRVNFIDVHPIADSHFVKQEVH</sequence>
<dbReference type="Proteomes" id="UP000054166">
    <property type="component" value="Unassembled WGS sequence"/>
</dbReference>